<evidence type="ECO:0000256" key="4">
    <source>
        <dbReference type="ARBA" id="ARBA00023163"/>
    </source>
</evidence>
<evidence type="ECO:0000256" key="2">
    <source>
        <dbReference type="ARBA" id="ARBA00023015"/>
    </source>
</evidence>
<reference evidence="8" key="1">
    <citation type="submission" date="2015-04" db="UniProtKB">
        <authorList>
            <consortium name="EnsemblPlants"/>
        </authorList>
    </citation>
    <scope>IDENTIFICATION</scope>
</reference>
<feature type="compositionally biased region" description="Gly residues" evidence="6">
    <location>
        <begin position="7"/>
        <end position="20"/>
    </location>
</feature>
<evidence type="ECO:0000256" key="5">
    <source>
        <dbReference type="ARBA" id="ARBA00023242"/>
    </source>
</evidence>
<keyword evidence="5" id="KW-0539">Nucleus</keyword>
<feature type="region of interest" description="Disordered" evidence="6">
    <location>
        <begin position="1"/>
        <end position="20"/>
    </location>
</feature>
<dbReference type="GO" id="GO:0003700">
    <property type="term" value="F:DNA-binding transcription factor activity"/>
    <property type="evidence" value="ECO:0007669"/>
    <property type="project" value="InterPro"/>
</dbReference>
<dbReference type="EnsemblPlants" id="OPUNC07G09790.1">
    <property type="protein sequence ID" value="OPUNC07G09790.1"/>
    <property type="gene ID" value="OPUNC07G09790"/>
</dbReference>
<feature type="domain" description="AP2/ERF" evidence="7">
    <location>
        <begin position="49"/>
        <end position="107"/>
    </location>
</feature>
<dbReference type="InterPro" id="IPR036955">
    <property type="entry name" value="AP2/ERF_dom_sf"/>
</dbReference>
<comment type="subcellular location">
    <subcellularLocation>
        <location evidence="1">Nucleus</location>
    </subcellularLocation>
</comment>
<evidence type="ECO:0000313" key="9">
    <source>
        <dbReference type="Proteomes" id="UP000026962"/>
    </source>
</evidence>
<keyword evidence="9" id="KW-1185">Reference proteome</keyword>
<dbReference type="PANTHER" id="PTHR31677">
    <property type="entry name" value="AP2 DOMAIN CLASS TRANSCRIPTION FACTOR"/>
    <property type="match status" value="1"/>
</dbReference>
<dbReference type="Gramene" id="OPUNC07G09790.1">
    <property type="protein sequence ID" value="OPUNC07G09790.1"/>
    <property type="gene ID" value="OPUNC07G09790"/>
</dbReference>
<dbReference type="InterPro" id="IPR016177">
    <property type="entry name" value="DNA-bd_dom_sf"/>
</dbReference>
<feature type="region of interest" description="Disordered" evidence="6">
    <location>
        <begin position="93"/>
        <end position="151"/>
    </location>
</feature>
<dbReference type="Gene3D" id="3.30.730.10">
    <property type="entry name" value="AP2/ERF domain"/>
    <property type="match status" value="1"/>
</dbReference>
<feature type="compositionally biased region" description="Low complexity" evidence="6">
    <location>
        <begin position="128"/>
        <end position="139"/>
    </location>
</feature>
<dbReference type="GO" id="GO:0003677">
    <property type="term" value="F:DNA binding"/>
    <property type="evidence" value="ECO:0007669"/>
    <property type="project" value="UniProtKB-KW"/>
</dbReference>
<dbReference type="PANTHER" id="PTHR31677:SF252">
    <property type="entry name" value="ETHYLENE-RESPONSIVE TRANSCRIPTION FACTOR 3"/>
    <property type="match status" value="1"/>
</dbReference>
<reference evidence="8" key="2">
    <citation type="submission" date="2018-05" db="EMBL/GenBank/DDBJ databases">
        <title>OpunRS2 (Oryza punctata Reference Sequence Version 2).</title>
        <authorList>
            <person name="Zhang J."/>
            <person name="Kudrna D."/>
            <person name="Lee S."/>
            <person name="Talag J."/>
            <person name="Welchert J."/>
            <person name="Wing R.A."/>
        </authorList>
    </citation>
    <scope>NUCLEOTIDE SEQUENCE [LARGE SCALE GENOMIC DNA]</scope>
</reference>
<keyword evidence="3" id="KW-0238">DNA-binding</keyword>
<dbReference type="PROSITE" id="PS51032">
    <property type="entry name" value="AP2_ERF"/>
    <property type="match status" value="1"/>
</dbReference>
<dbReference type="PRINTS" id="PR00367">
    <property type="entry name" value="ETHRSPELEMNT"/>
</dbReference>
<proteinExistence type="predicted"/>
<protein>
    <recommendedName>
        <fullName evidence="7">AP2/ERF domain-containing protein</fullName>
    </recommendedName>
</protein>
<dbReference type="SUPFAM" id="SSF54171">
    <property type="entry name" value="DNA-binding domain"/>
    <property type="match status" value="1"/>
</dbReference>
<organism evidence="8">
    <name type="scientific">Oryza punctata</name>
    <name type="common">Red rice</name>
    <dbReference type="NCBI Taxonomy" id="4537"/>
    <lineage>
        <taxon>Eukaryota</taxon>
        <taxon>Viridiplantae</taxon>
        <taxon>Streptophyta</taxon>
        <taxon>Embryophyta</taxon>
        <taxon>Tracheophyta</taxon>
        <taxon>Spermatophyta</taxon>
        <taxon>Magnoliopsida</taxon>
        <taxon>Liliopsida</taxon>
        <taxon>Poales</taxon>
        <taxon>Poaceae</taxon>
        <taxon>BOP clade</taxon>
        <taxon>Oryzoideae</taxon>
        <taxon>Oryzeae</taxon>
        <taxon>Oryzinae</taxon>
        <taxon>Oryza</taxon>
    </lineage>
</organism>
<dbReference type="SMART" id="SM00380">
    <property type="entry name" value="AP2"/>
    <property type="match status" value="1"/>
</dbReference>
<dbReference type="STRING" id="4537.A0A0E0LJG9"/>
<dbReference type="Proteomes" id="UP000026962">
    <property type="component" value="Chromosome 7"/>
</dbReference>
<feature type="compositionally biased region" description="Low complexity" evidence="6">
    <location>
        <begin position="93"/>
        <end position="117"/>
    </location>
</feature>
<evidence type="ECO:0000259" key="7">
    <source>
        <dbReference type="PROSITE" id="PS51032"/>
    </source>
</evidence>
<name>A0A0E0LJG9_ORYPU</name>
<dbReference type="AlphaFoldDB" id="A0A0E0LJG9"/>
<keyword evidence="4" id="KW-0804">Transcription</keyword>
<dbReference type="HOGENOM" id="CLU_1039700_0_0_1"/>
<dbReference type="Pfam" id="PF00847">
    <property type="entry name" value="AP2"/>
    <property type="match status" value="1"/>
</dbReference>
<sequence>MRVRVAGEGGGDDGCSSGGEVGGRLGEIALRPVGSGKGNYSTDLGRVTRFHRVRKLPWGRYAAEICDPAKKARVWLGTYDSAEDAAQAYDVATRALRPRPTSRSPSPTPSLSSITIRPTPPPSPDRPPAALASPLSRSAPGRDRCSRHGSHRRRSLTVIATVCESSASVVEDNCTDTTAFAVVLIPFQFDLNLPPGGVSVRGDEELKLTALRLEHIRSLEKEEKEKNIWFFPSLVADMIPPPILCCSCLLDLVTINVARSAYLPACCW</sequence>
<dbReference type="GO" id="GO:0005634">
    <property type="term" value="C:nucleus"/>
    <property type="evidence" value="ECO:0007669"/>
    <property type="project" value="UniProtKB-SubCell"/>
</dbReference>
<keyword evidence="2" id="KW-0805">Transcription regulation</keyword>
<dbReference type="eggNOG" id="ENOG502RYHI">
    <property type="taxonomic scope" value="Eukaryota"/>
</dbReference>
<accession>A0A0E0LJG9</accession>
<evidence type="ECO:0000256" key="1">
    <source>
        <dbReference type="ARBA" id="ARBA00004123"/>
    </source>
</evidence>
<feature type="compositionally biased region" description="Pro residues" evidence="6">
    <location>
        <begin position="118"/>
        <end position="127"/>
    </location>
</feature>
<evidence type="ECO:0000256" key="6">
    <source>
        <dbReference type="SAM" id="MobiDB-lite"/>
    </source>
</evidence>
<evidence type="ECO:0000313" key="8">
    <source>
        <dbReference type="EnsemblPlants" id="OPUNC07G09790.1"/>
    </source>
</evidence>
<evidence type="ECO:0000256" key="3">
    <source>
        <dbReference type="ARBA" id="ARBA00023125"/>
    </source>
</evidence>
<dbReference type="InterPro" id="IPR001471">
    <property type="entry name" value="AP2/ERF_dom"/>
</dbReference>
<dbReference type="CDD" id="cd00018">
    <property type="entry name" value="AP2"/>
    <property type="match status" value="1"/>
</dbReference>